<dbReference type="PROSITE" id="PS50928">
    <property type="entry name" value="ABC_TM1"/>
    <property type="match status" value="1"/>
</dbReference>
<evidence type="ECO:0000256" key="4">
    <source>
        <dbReference type="ARBA" id="ARBA00022475"/>
    </source>
</evidence>
<dbReference type="CDD" id="cd06261">
    <property type="entry name" value="TM_PBP2"/>
    <property type="match status" value="1"/>
</dbReference>
<comment type="similarity">
    <text evidence="2">Belongs to the binding-protein-dependent transport system permease family. CysTW subfamily.</text>
</comment>
<accession>A0A7I7XTW2</accession>
<comment type="subcellular location">
    <subcellularLocation>
        <location evidence="1 8">Cell membrane</location>
        <topology evidence="1 8">Multi-pass membrane protein</topology>
    </subcellularLocation>
</comment>
<evidence type="ECO:0000256" key="8">
    <source>
        <dbReference type="RuleBase" id="RU363032"/>
    </source>
</evidence>
<keyword evidence="11" id="KW-1185">Reference proteome</keyword>
<reference evidence="10" key="1">
    <citation type="journal article" date="2019" name="Emerg. Microbes Infect.">
        <title>Comprehensive subspecies identification of 175 nontuberculous mycobacteria species based on 7547 genomic profiles.</title>
        <authorList>
            <person name="Matsumoto Y."/>
            <person name="Kinjo T."/>
            <person name="Motooka D."/>
            <person name="Nabeya D."/>
            <person name="Jung N."/>
            <person name="Uechi K."/>
            <person name="Horii T."/>
            <person name="Iida T."/>
            <person name="Fujita J."/>
            <person name="Nakamura S."/>
        </authorList>
    </citation>
    <scope>NUCLEOTIDE SEQUENCE [LARGE SCALE GENOMIC DNA]</scope>
    <source>
        <strain evidence="10">JCM 13671</strain>
    </source>
</reference>
<evidence type="ECO:0000256" key="1">
    <source>
        <dbReference type="ARBA" id="ARBA00004651"/>
    </source>
</evidence>
<feature type="transmembrane region" description="Helical" evidence="8">
    <location>
        <begin position="20"/>
        <end position="38"/>
    </location>
</feature>
<evidence type="ECO:0000256" key="2">
    <source>
        <dbReference type="ARBA" id="ARBA00007069"/>
    </source>
</evidence>
<dbReference type="SUPFAM" id="SSF161098">
    <property type="entry name" value="MetI-like"/>
    <property type="match status" value="1"/>
</dbReference>
<dbReference type="Pfam" id="PF00528">
    <property type="entry name" value="BPD_transp_1"/>
    <property type="match status" value="1"/>
</dbReference>
<organism evidence="10 11">
    <name type="scientific">Mycolicibacterium confluentis</name>
    <dbReference type="NCBI Taxonomy" id="28047"/>
    <lineage>
        <taxon>Bacteria</taxon>
        <taxon>Bacillati</taxon>
        <taxon>Actinomycetota</taxon>
        <taxon>Actinomycetes</taxon>
        <taxon>Mycobacteriales</taxon>
        <taxon>Mycobacteriaceae</taxon>
        <taxon>Mycolicibacterium</taxon>
    </lineage>
</organism>
<feature type="transmembrane region" description="Helical" evidence="8">
    <location>
        <begin position="257"/>
        <end position="276"/>
    </location>
</feature>
<dbReference type="AlphaFoldDB" id="A0A7I7XTW2"/>
<feature type="transmembrane region" description="Helical" evidence="8">
    <location>
        <begin position="50"/>
        <end position="70"/>
    </location>
</feature>
<feature type="transmembrane region" description="Helical" evidence="8">
    <location>
        <begin position="76"/>
        <end position="96"/>
    </location>
</feature>
<evidence type="ECO:0000313" key="11">
    <source>
        <dbReference type="Proteomes" id="UP000466931"/>
    </source>
</evidence>
<evidence type="ECO:0000256" key="3">
    <source>
        <dbReference type="ARBA" id="ARBA00022448"/>
    </source>
</evidence>
<dbReference type="EMBL" id="AP022612">
    <property type="protein sequence ID" value="BBZ32710.1"/>
    <property type="molecule type" value="Genomic_DNA"/>
</dbReference>
<reference evidence="10" key="2">
    <citation type="submission" date="2020-02" db="EMBL/GenBank/DDBJ databases">
        <authorList>
            <person name="Matsumoto Y."/>
            <person name="Motooka D."/>
            <person name="Nakamura S."/>
        </authorList>
    </citation>
    <scope>NUCLEOTIDE SEQUENCE</scope>
    <source>
        <strain evidence="10">JCM 13671</strain>
    </source>
</reference>
<proteinExistence type="inferred from homology"/>
<keyword evidence="6 8" id="KW-1133">Transmembrane helix</keyword>
<keyword evidence="5 8" id="KW-0812">Transmembrane</keyword>
<keyword evidence="7 8" id="KW-0472">Membrane</keyword>
<gene>
    <name evidence="10" type="ORF">MCNF_13150</name>
</gene>
<evidence type="ECO:0000259" key="9">
    <source>
        <dbReference type="PROSITE" id="PS50928"/>
    </source>
</evidence>
<dbReference type="Gene3D" id="1.10.3720.10">
    <property type="entry name" value="MetI-like"/>
    <property type="match status" value="1"/>
</dbReference>
<dbReference type="RefSeq" id="WP_163645339.1">
    <property type="nucleotide sequence ID" value="NZ_AP022612.1"/>
</dbReference>
<evidence type="ECO:0000256" key="5">
    <source>
        <dbReference type="ARBA" id="ARBA00022692"/>
    </source>
</evidence>
<feature type="transmembrane region" description="Helical" evidence="8">
    <location>
        <begin position="105"/>
        <end position="124"/>
    </location>
</feature>
<feature type="transmembrane region" description="Helical" evidence="8">
    <location>
        <begin position="157"/>
        <end position="178"/>
    </location>
</feature>
<protein>
    <submittedName>
        <fullName evidence="10">ABC transporter permease</fullName>
    </submittedName>
</protein>
<sequence length="287" mass="30674">MTPPAPADGRRVPRLLALPGTVWLLLLFVVPFGFVVAASVGSTDAVGRILYGWSTANYELAFDGVILPIVWRSVSYAAIATAVCLVVGYPTAYVIARYGGRWRTALVLAVLVPWLVSYIIRIYAWQQLLADGGLANALLREVGLGDNGFRLLGTSGAVVTGLVYNYLPLAILPMYAAIDRLDPRVLEAGRDLYGSRRAVFWHVALPETRAGVAIASGLVFVLSLGDWATASLLGGADQYMIGNLIQDQVNSQGSLPFGAVLSVLLLAVIAVGYGGVRFATLAVRRPW</sequence>
<keyword evidence="4" id="KW-1003">Cell membrane</keyword>
<name>A0A7I7XTW2_9MYCO</name>
<feature type="transmembrane region" description="Helical" evidence="8">
    <location>
        <begin position="199"/>
        <end position="224"/>
    </location>
</feature>
<dbReference type="GO" id="GO:0055085">
    <property type="term" value="P:transmembrane transport"/>
    <property type="evidence" value="ECO:0007669"/>
    <property type="project" value="InterPro"/>
</dbReference>
<keyword evidence="3 8" id="KW-0813">Transport</keyword>
<dbReference type="InterPro" id="IPR000515">
    <property type="entry name" value="MetI-like"/>
</dbReference>
<evidence type="ECO:0000256" key="6">
    <source>
        <dbReference type="ARBA" id="ARBA00022989"/>
    </source>
</evidence>
<evidence type="ECO:0000256" key="7">
    <source>
        <dbReference type="ARBA" id="ARBA00023136"/>
    </source>
</evidence>
<dbReference type="PANTHER" id="PTHR42929:SF1">
    <property type="entry name" value="INNER MEMBRANE ABC TRANSPORTER PERMEASE PROTEIN YDCU-RELATED"/>
    <property type="match status" value="1"/>
</dbReference>
<dbReference type="GO" id="GO:0005886">
    <property type="term" value="C:plasma membrane"/>
    <property type="evidence" value="ECO:0007669"/>
    <property type="project" value="UniProtKB-SubCell"/>
</dbReference>
<dbReference type="PANTHER" id="PTHR42929">
    <property type="entry name" value="INNER MEMBRANE ABC TRANSPORTER PERMEASE PROTEIN YDCU-RELATED-RELATED"/>
    <property type="match status" value="1"/>
</dbReference>
<evidence type="ECO:0000313" key="10">
    <source>
        <dbReference type="EMBL" id="BBZ32710.1"/>
    </source>
</evidence>
<dbReference type="Proteomes" id="UP000466931">
    <property type="component" value="Chromosome"/>
</dbReference>
<dbReference type="InterPro" id="IPR035906">
    <property type="entry name" value="MetI-like_sf"/>
</dbReference>
<feature type="domain" description="ABC transmembrane type-1" evidence="9">
    <location>
        <begin position="70"/>
        <end position="273"/>
    </location>
</feature>